<proteinExistence type="predicted"/>
<reference evidence="2" key="1">
    <citation type="submission" date="2021-03" db="EMBL/GenBank/DDBJ databases">
        <authorList>
            <person name="Tagirdzhanova G."/>
        </authorList>
    </citation>
    <scope>NUCLEOTIDE SEQUENCE</scope>
</reference>
<comment type="caution">
    <text evidence="2">The sequence shown here is derived from an EMBL/GenBank/DDBJ whole genome shotgun (WGS) entry which is preliminary data.</text>
</comment>
<dbReference type="InterPro" id="IPR036465">
    <property type="entry name" value="vWFA_dom_sf"/>
</dbReference>
<feature type="region of interest" description="Disordered" evidence="1">
    <location>
        <begin position="322"/>
        <end position="402"/>
    </location>
</feature>
<dbReference type="AlphaFoldDB" id="A0A8H3PEL8"/>
<dbReference type="OrthoDB" id="3554680at2759"/>
<evidence type="ECO:0000313" key="3">
    <source>
        <dbReference type="Proteomes" id="UP000664521"/>
    </source>
</evidence>
<accession>A0A8H3PEL8</accession>
<dbReference type="SUPFAM" id="SSF53300">
    <property type="entry name" value="vWA-like"/>
    <property type="match status" value="1"/>
</dbReference>
<gene>
    <name evidence="2" type="ORF">HETSPECPRED_001502</name>
</gene>
<sequence>MFSSRKRVSTDHSHDIPPAKIKKENEEAVVEANNASAKPFSESTITLAVDVSGSTAGRTLYVEKKAILAICSELSAAARTEAKIVAWDDKVRPTLGIEYVHSLYSEGGTHPSKVCSTESSIAALRKSSLWFLMTDGEVPTHEVHKFANAVPSIQLHGTACVIIIFGTRPTMPKNVNVSVGYCVFAVAPHCLLLFHDTDTDEVYVLRAKGCFETLLPMEEDPSPSIKLEIKAEDNKDPKRNTWILPDTPTANEETWADLSRIKYHSLAALPIPAPIPLSTDHIALSNGTTVSFSDVLNNRLPEPVTAQLFANERDMATIVTTAGSRGESRRANTWLDSHGEDQGHAVRQSRRMLTASTTGGHSTLDGLGGSSRRGVSSRAEEDRSFGSAATLVGTGSRGNTADPEWDAYLRRVHGHRGV</sequence>
<name>A0A8H3PEL8_9LECA</name>
<evidence type="ECO:0008006" key="4">
    <source>
        <dbReference type="Google" id="ProtNLM"/>
    </source>
</evidence>
<organism evidence="2 3">
    <name type="scientific">Heterodermia speciosa</name>
    <dbReference type="NCBI Taxonomy" id="116794"/>
    <lineage>
        <taxon>Eukaryota</taxon>
        <taxon>Fungi</taxon>
        <taxon>Dikarya</taxon>
        <taxon>Ascomycota</taxon>
        <taxon>Pezizomycotina</taxon>
        <taxon>Lecanoromycetes</taxon>
        <taxon>OSLEUM clade</taxon>
        <taxon>Lecanoromycetidae</taxon>
        <taxon>Caliciales</taxon>
        <taxon>Physciaceae</taxon>
        <taxon>Heterodermia</taxon>
    </lineage>
</organism>
<evidence type="ECO:0000256" key="1">
    <source>
        <dbReference type="SAM" id="MobiDB-lite"/>
    </source>
</evidence>
<protein>
    <recommendedName>
        <fullName evidence="4">VWFA domain-containing protein</fullName>
    </recommendedName>
</protein>
<feature type="region of interest" description="Disordered" evidence="1">
    <location>
        <begin position="1"/>
        <end position="20"/>
    </location>
</feature>
<evidence type="ECO:0000313" key="2">
    <source>
        <dbReference type="EMBL" id="CAF9939182.1"/>
    </source>
</evidence>
<dbReference type="Proteomes" id="UP000664521">
    <property type="component" value="Unassembled WGS sequence"/>
</dbReference>
<keyword evidence="3" id="KW-1185">Reference proteome</keyword>
<feature type="compositionally biased region" description="Basic and acidic residues" evidence="1">
    <location>
        <begin position="8"/>
        <end position="20"/>
    </location>
</feature>
<dbReference type="EMBL" id="CAJPDS010000126">
    <property type="protein sequence ID" value="CAF9939182.1"/>
    <property type="molecule type" value="Genomic_DNA"/>
</dbReference>